<dbReference type="EMBL" id="FOHU01000005">
    <property type="protein sequence ID" value="SET18276.1"/>
    <property type="molecule type" value="Genomic_DNA"/>
</dbReference>
<dbReference type="InterPro" id="IPR000249">
    <property type="entry name" value="BMC_dom"/>
</dbReference>
<evidence type="ECO:0000256" key="1">
    <source>
        <dbReference type="ARBA" id="ARBA00024322"/>
    </source>
</evidence>
<dbReference type="Proteomes" id="UP000199568">
    <property type="component" value="Unassembled WGS sequence"/>
</dbReference>
<reference evidence="5 6" key="1">
    <citation type="submission" date="2016-10" db="EMBL/GenBank/DDBJ databases">
        <authorList>
            <person name="de Groot N.N."/>
        </authorList>
    </citation>
    <scope>NUCLEOTIDE SEQUENCE [LARGE SCALE GENOMIC DNA]</scope>
    <source>
        <strain evidence="5 6">DSM 18979</strain>
    </source>
</reference>
<dbReference type="InterPro" id="IPR044872">
    <property type="entry name" value="CcmK/CsoS1_BMC"/>
</dbReference>
<name>A0A1I0CFD1_9FIRM</name>
<keyword evidence="2" id="KW-1283">Bacterial microcompartment</keyword>
<dbReference type="InterPro" id="IPR050575">
    <property type="entry name" value="BMC_shell"/>
</dbReference>
<proteinExistence type="inferred from homology"/>
<evidence type="ECO:0000256" key="2">
    <source>
        <dbReference type="ARBA" id="ARBA00024446"/>
    </source>
</evidence>
<dbReference type="SUPFAM" id="SSF143414">
    <property type="entry name" value="CcmK-like"/>
    <property type="match status" value="1"/>
</dbReference>
<dbReference type="CDD" id="cd07045">
    <property type="entry name" value="BMC_CcmK_like"/>
    <property type="match status" value="1"/>
</dbReference>
<evidence type="ECO:0000313" key="5">
    <source>
        <dbReference type="EMBL" id="SET18276.1"/>
    </source>
</evidence>
<comment type="similarity">
    <text evidence="3">Belongs to the bacterial microcompartments protein family.</text>
</comment>
<gene>
    <name evidence="5" type="ORF">SAMN05660297_01641</name>
</gene>
<comment type="subcellular location">
    <subcellularLocation>
        <location evidence="1">Bacterial microcompartment</location>
    </subcellularLocation>
</comment>
<accession>A0A1I0CFD1</accession>
<dbReference type="PANTHER" id="PTHR33941">
    <property type="entry name" value="PROPANEDIOL UTILIZATION PROTEIN PDUA"/>
    <property type="match status" value="1"/>
</dbReference>
<dbReference type="PANTHER" id="PTHR33941:SF11">
    <property type="entry name" value="BACTERIAL MICROCOMPARTMENT SHELL PROTEIN PDUJ"/>
    <property type="match status" value="1"/>
</dbReference>
<dbReference type="STRING" id="426128.SAMN05660297_01641"/>
<dbReference type="Pfam" id="PF00936">
    <property type="entry name" value="BMC"/>
    <property type="match status" value="1"/>
</dbReference>
<evidence type="ECO:0000259" key="4">
    <source>
        <dbReference type="PROSITE" id="PS51930"/>
    </source>
</evidence>
<protein>
    <submittedName>
        <fullName evidence="5">BMC domain-containing protein</fullName>
    </submittedName>
</protein>
<evidence type="ECO:0000256" key="3">
    <source>
        <dbReference type="PROSITE-ProRule" id="PRU01278"/>
    </source>
</evidence>
<dbReference type="AlphaFoldDB" id="A0A1I0CFD1"/>
<sequence length="97" mass="10748">MYAVGFLEIQGLTAAIEALDRMLKTSDVELVTWEKKLGGRLVTMIIKGSVSAVQEAIDHGTRDTLYPVAAHGVIANPHEETIKMIEKSAQKQQIEKW</sequence>
<dbReference type="Gene3D" id="3.30.70.1710">
    <property type="match status" value="1"/>
</dbReference>
<dbReference type="RefSeq" id="WP_090442055.1">
    <property type="nucleotide sequence ID" value="NZ_FOHU01000005.1"/>
</dbReference>
<dbReference type="SMART" id="SM00877">
    <property type="entry name" value="BMC"/>
    <property type="match status" value="1"/>
</dbReference>
<dbReference type="GO" id="GO:0031469">
    <property type="term" value="C:bacterial microcompartment"/>
    <property type="evidence" value="ECO:0007669"/>
    <property type="project" value="UniProtKB-SubCell"/>
</dbReference>
<organism evidence="5 6">
    <name type="scientific">Natronincola peptidivorans</name>
    <dbReference type="NCBI Taxonomy" id="426128"/>
    <lineage>
        <taxon>Bacteria</taxon>
        <taxon>Bacillati</taxon>
        <taxon>Bacillota</taxon>
        <taxon>Clostridia</taxon>
        <taxon>Peptostreptococcales</taxon>
        <taxon>Natronincolaceae</taxon>
        <taxon>Natronincola</taxon>
    </lineage>
</organism>
<dbReference type="InterPro" id="IPR037233">
    <property type="entry name" value="CcmK-like_sf"/>
</dbReference>
<evidence type="ECO:0000313" key="6">
    <source>
        <dbReference type="Proteomes" id="UP000199568"/>
    </source>
</evidence>
<dbReference type="PROSITE" id="PS51930">
    <property type="entry name" value="BMC_2"/>
    <property type="match status" value="1"/>
</dbReference>
<feature type="domain" description="BMC" evidence="4">
    <location>
        <begin position="3"/>
        <end position="86"/>
    </location>
</feature>
<keyword evidence="6" id="KW-1185">Reference proteome</keyword>
<dbReference type="OrthoDB" id="9812608at2"/>